<dbReference type="InterPro" id="IPR025416">
    <property type="entry name" value="YqzM"/>
</dbReference>
<reference evidence="2 3" key="1">
    <citation type="submission" date="2019-11" db="EMBL/GenBank/DDBJ databases">
        <authorList>
            <person name="Li J."/>
        </authorList>
    </citation>
    <scope>NUCLEOTIDE SEQUENCE [LARGE SCALE GENOMIC DNA]</scope>
    <source>
        <strain evidence="2 3">J4</strain>
    </source>
</reference>
<feature type="transmembrane region" description="Helical" evidence="1">
    <location>
        <begin position="22"/>
        <end position="43"/>
    </location>
</feature>
<proteinExistence type="predicted"/>
<organism evidence="2 3">
    <name type="scientific">Salinibacillus xinjiangensis</name>
    <dbReference type="NCBI Taxonomy" id="1229268"/>
    <lineage>
        <taxon>Bacteria</taxon>
        <taxon>Bacillati</taxon>
        <taxon>Bacillota</taxon>
        <taxon>Bacilli</taxon>
        <taxon>Bacillales</taxon>
        <taxon>Bacillaceae</taxon>
        <taxon>Salinibacillus</taxon>
    </lineage>
</organism>
<sequence length="45" mass="5297">MNEFEKQVQSQNHDVIDSIKGFGFSFLFFFIIFFIGVVFEVVAKF</sequence>
<evidence type="ECO:0000313" key="3">
    <source>
        <dbReference type="Proteomes" id="UP000480185"/>
    </source>
</evidence>
<evidence type="ECO:0000256" key="1">
    <source>
        <dbReference type="SAM" id="Phobius"/>
    </source>
</evidence>
<keyword evidence="1" id="KW-0472">Membrane</keyword>
<keyword evidence="1" id="KW-0812">Transmembrane</keyword>
<evidence type="ECO:0000313" key="2">
    <source>
        <dbReference type="EMBL" id="MRG86656.1"/>
    </source>
</evidence>
<name>A0A6G1X6X4_9BACI</name>
<dbReference type="RefSeq" id="WP_323741956.1">
    <property type="nucleotide sequence ID" value="NZ_WJNH01000005.1"/>
</dbReference>
<protein>
    <submittedName>
        <fullName evidence="2">YqzM family protein</fullName>
    </submittedName>
</protein>
<accession>A0A6G1X6X4</accession>
<keyword evidence="3" id="KW-1185">Reference proteome</keyword>
<dbReference type="Pfam" id="PF14141">
    <property type="entry name" value="YqzM"/>
    <property type="match status" value="1"/>
</dbReference>
<gene>
    <name evidence="2" type="ORF">GH754_09990</name>
</gene>
<comment type="caution">
    <text evidence="2">The sequence shown here is derived from an EMBL/GenBank/DDBJ whole genome shotgun (WGS) entry which is preliminary data.</text>
</comment>
<dbReference type="Proteomes" id="UP000480185">
    <property type="component" value="Unassembled WGS sequence"/>
</dbReference>
<keyword evidence="1" id="KW-1133">Transmembrane helix</keyword>
<dbReference type="AlphaFoldDB" id="A0A6G1X6X4"/>
<dbReference type="EMBL" id="WJNH01000005">
    <property type="protein sequence ID" value="MRG86656.1"/>
    <property type="molecule type" value="Genomic_DNA"/>
</dbReference>